<comment type="caution">
    <text evidence="1">The sequence shown here is derived from an EMBL/GenBank/DDBJ whole genome shotgun (WGS) entry which is preliminary data.</text>
</comment>
<proteinExistence type="predicted"/>
<sequence>MHSQYIVDHDEWAYGQPKLKSAGKIELRPIPGVLPFTGVRNPLTTSSVSQKVTFKYRTGANNWQPKVGLAESLAELAVAHEALINPDIHDVEFQPLQFYYQRPDGSTHLHTIDLRITFRSGLRCLMFVRNSESLTKSSVKEEIRAIWRAAPAHEAHKFVVIDADAYSRARRDNLRRMHQAVAFEPDPEADTIVMTAATNLVTLWRVSDLFRTIDLSSGRIFRACLRLVACGLLQADMDAVICDRSRIWRVKA</sequence>
<gene>
    <name evidence="1" type="ORF">D2T30_07685</name>
</gene>
<dbReference type="RefSeq" id="WP_128208401.1">
    <property type="nucleotide sequence ID" value="NZ_JBHRSO010000055.1"/>
</dbReference>
<name>A0A443JN08_9RHOB</name>
<accession>A0A443JN08</accession>
<organism evidence="1 2">
    <name type="scientific">Paenirhodobacter populi</name>
    <dbReference type="NCBI Taxonomy" id="2306993"/>
    <lineage>
        <taxon>Bacteria</taxon>
        <taxon>Pseudomonadati</taxon>
        <taxon>Pseudomonadota</taxon>
        <taxon>Alphaproteobacteria</taxon>
        <taxon>Rhodobacterales</taxon>
        <taxon>Rhodobacter group</taxon>
        <taxon>Paenirhodobacter</taxon>
    </lineage>
</organism>
<evidence type="ECO:0000313" key="2">
    <source>
        <dbReference type="Proteomes" id="UP000284476"/>
    </source>
</evidence>
<dbReference type="AlphaFoldDB" id="A0A443JN08"/>
<dbReference type="EMBL" id="SAUZ01000007">
    <property type="protein sequence ID" value="RWR21890.1"/>
    <property type="molecule type" value="Genomic_DNA"/>
</dbReference>
<reference evidence="1 2" key="2">
    <citation type="submission" date="2019-01" db="EMBL/GenBank/DDBJ databases">
        <authorList>
            <person name="Li Y."/>
        </authorList>
    </citation>
    <scope>NUCLEOTIDE SEQUENCE [LARGE SCALE GENOMIC DNA]</scope>
    <source>
        <strain evidence="1 2">SK2B-1</strain>
    </source>
</reference>
<protein>
    <recommendedName>
        <fullName evidence="3">TnsA endonuclease N-terminal domain-containing protein</fullName>
    </recommendedName>
</protein>
<reference evidence="1 2" key="1">
    <citation type="submission" date="2019-01" db="EMBL/GenBank/DDBJ databases">
        <title>Sinorhodobacter populi sp. nov. isolated from the symptomatic bark tissue of Populus euramericana canker.</title>
        <authorList>
            <person name="Xu G."/>
        </authorList>
    </citation>
    <scope>NUCLEOTIDE SEQUENCE [LARGE SCALE GENOMIC DNA]</scope>
    <source>
        <strain evidence="1 2">SK2B-1</strain>
    </source>
</reference>
<evidence type="ECO:0008006" key="3">
    <source>
        <dbReference type="Google" id="ProtNLM"/>
    </source>
</evidence>
<evidence type="ECO:0000313" key="1">
    <source>
        <dbReference type="EMBL" id="RWR21890.1"/>
    </source>
</evidence>
<dbReference type="Proteomes" id="UP000284476">
    <property type="component" value="Unassembled WGS sequence"/>
</dbReference>